<dbReference type="PROSITE" id="PS51114">
    <property type="entry name" value="FBA"/>
    <property type="match status" value="1"/>
</dbReference>
<evidence type="ECO:0000313" key="3">
    <source>
        <dbReference type="EnsemblMetazoa" id="XP_038075337.1"/>
    </source>
</evidence>
<dbReference type="GO" id="GO:0036503">
    <property type="term" value="P:ERAD pathway"/>
    <property type="evidence" value="ECO:0007669"/>
    <property type="project" value="TreeGrafter"/>
</dbReference>
<dbReference type="GO" id="GO:0061630">
    <property type="term" value="F:ubiquitin protein ligase activity"/>
    <property type="evidence" value="ECO:0007669"/>
    <property type="project" value="TreeGrafter"/>
</dbReference>
<dbReference type="FunFam" id="2.60.120.260:FF:000012">
    <property type="entry name" value="F-box only protein 2"/>
    <property type="match status" value="1"/>
</dbReference>
<dbReference type="SMART" id="SM00256">
    <property type="entry name" value="FBOX"/>
    <property type="match status" value="1"/>
</dbReference>
<dbReference type="SUPFAM" id="SSF49785">
    <property type="entry name" value="Galactose-binding domain-like"/>
    <property type="match status" value="1"/>
</dbReference>
<dbReference type="Proteomes" id="UP000887568">
    <property type="component" value="Unplaced"/>
</dbReference>
<name>A0A914BIS8_PATMI</name>
<dbReference type="GO" id="GO:0031146">
    <property type="term" value="P:SCF-dependent proteasomal ubiquitin-dependent protein catabolic process"/>
    <property type="evidence" value="ECO:0007669"/>
    <property type="project" value="TreeGrafter"/>
</dbReference>
<reference evidence="3" key="1">
    <citation type="submission" date="2022-11" db="UniProtKB">
        <authorList>
            <consortium name="EnsemblMetazoa"/>
        </authorList>
    </citation>
    <scope>IDENTIFICATION</scope>
</reference>
<feature type="domain" description="FBA" evidence="2">
    <location>
        <begin position="115"/>
        <end position="306"/>
    </location>
</feature>
<evidence type="ECO:0000259" key="2">
    <source>
        <dbReference type="PROSITE" id="PS51114"/>
    </source>
</evidence>
<dbReference type="SUPFAM" id="SSF81383">
    <property type="entry name" value="F-box domain"/>
    <property type="match status" value="1"/>
</dbReference>
<dbReference type="RefSeq" id="XP_038075337.1">
    <property type="nucleotide sequence ID" value="XM_038219409.1"/>
</dbReference>
<evidence type="ECO:0000313" key="4">
    <source>
        <dbReference type="Proteomes" id="UP000887568"/>
    </source>
</evidence>
<dbReference type="GO" id="GO:0005737">
    <property type="term" value="C:cytoplasm"/>
    <property type="evidence" value="ECO:0007669"/>
    <property type="project" value="TreeGrafter"/>
</dbReference>
<dbReference type="InterPro" id="IPR036047">
    <property type="entry name" value="F-box-like_dom_sf"/>
</dbReference>
<proteinExistence type="predicted"/>
<feature type="domain" description="F-box" evidence="1">
    <location>
        <begin position="46"/>
        <end position="92"/>
    </location>
</feature>
<sequence length="307" mass="35149">MATSSVADQKGHEEGEDQSVLMEGKVMSVADTNEIQVALDRGEHVQTTLEVVPSEVLLEVLSFVLDKWLLNCALVCREWRDVVASQTFWRKKCLRTRRFIEKYMAPYYPKDWREFYFKSPYTRNLIKNPSGKDGREAGWTITSDGGDGWLVETTDGGSDPKPDELRAISDGSPHQFATSFGWCKRFQGIDLVAEGISAAFLDEVRPDIYVSEWYAPRFDCGSVYKLKVKLMKERNDEKPEDVIDEFTFELTTPQWAPHDWKQVSHVFTGYGPGLRFIQYKDSSKDTQFWKGHYGSKIAGSVVRVQLK</sequence>
<dbReference type="Gene3D" id="2.60.120.260">
    <property type="entry name" value="Galactose-binding domain-like"/>
    <property type="match status" value="1"/>
</dbReference>
<dbReference type="PANTHER" id="PTHR12125">
    <property type="entry name" value="F-BOX ONLY PROTEIN 6-LIKE PROTEIN"/>
    <property type="match status" value="1"/>
</dbReference>
<dbReference type="GeneID" id="119743065"/>
<evidence type="ECO:0008006" key="5">
    <source>
        <dbReference type="Google" id="ProtNLM"/>
    </source>
</evidence>
<dbReference type="SMART" id="SM01198">
    <property type="entry name" value="FBA"/>
    <property type="match status" value="1"/>
</dbReference>
<dbReference type="OrthoDB" id="1107553at2759"/>
<dbReference type="PROSITE" id="PS50181">
    <property type="entry name" value="FBOX"/>
    <property type="match status" value="1"/>
</dbReference>
<dbReference type="InterPro" id="IPR008979">
    <property type="entry name" value="Galactose-bd-like_sf"/>
</dbReference>
<dbReference type="GO" id="GO:0019005">
    <property type="term" value="C:SCF ubiquitin ligase complex"/>
    <property type="evidence" value="ECO:0007669"/>
    <property type="project" value="TreeGrafter"/>
</dbReference>
<dbReference type="Pfam" id="PF12937">
    <property type="entry name" value="F-box-like"/>
    <property type="match status" value="1"/>
</dbReference>
<keyword evidence="4" id="KW-1185">Reference proteome</keyword>
<dbReference type="GO" id="GO:0006516">
    <property type="term" value="P:glycoprotein catabolic process"/>
    <property type="evidence" value="ECO:0007669"/>
    <property type="project" value="TreeGrafter"/>
</dbReference>
<dbReference type="EnsemblMetazoa" id="XM_038219409.1">
    <property type="protein sequence ID" value="XP_038075337.1"/>
    <property type="gene ID" value="LOC119743065"/>
</dbReference>
<dbReference type="InterPro" id="IPR039752">
    <property type="entry name" value="F-box_only"/>
</dbReference>
<dbReference type="PANTHER" id="PTHR12125:SF5">
    <property type="entry name" value="F-BOX DOMAIN-CONTAINING PROTEIN"/>
    <property type="match status" value="1"/>
</dbReference>
<dbReference type="InterPro" id="IPR001810">
    <property type="entry name" value="F-box_dom"/>
</dbReference>
<evidence type="ECO:0000259" key="1">
    <source>
        <dbReference type="PROSITE" id="PS50181"/>
    </source>
</evidence>
<dbReference type="Pfam" id="PF04300">
    <property type="entry name" value="FBA"/>
    <property type="match status" value="1"/>
</dbReference>
<dbReference type="InterPro" id="IPR007397">
    <property type="entry name" value="F-box-assoc_dom"/>
</dbReference>
<protein>
    <recommendedName>
        <fullName evidence="5">F-box protein</fullName>
    </recommendedName>
</protein>
<dbReference type="AlphaFoldDB" id="A0A914BIS8"/>
<organism evidence="3 4">
    <name type="scientific">Patiria miniata</name>
    <name type="common">Bat star</name>
    <name type="synonym">Asterina miniata</name>
    <dbReference type="NCBI Taxonomy" id="46514"/>
    <lineage>
        <taxon>Eukaryota</taxon>
        <taxon>Metazoa</taxon>
        <taxon>Echinodermata</taxon>
        <taxon>Eleutherozoa</taxon>
        <taxon>Asterozoa</taxon>
        <taxon>Asteroidea</taxon>
        <taxon>Valvatacea</taxon>
        <taxon>Valvatida</taxon>
        <taxon>Asterinidae</taxon>
        <taxon>Patiria</taxon>
    </lineage>
</organism>
<accession>A0A914BIS8</accession>
<dbReference type="Gene3D" id="1.20.1280.50">
    <property type="match status" value="1"/>
</dbReference>